<evidence type="ECO:0000313" key="5">
    <source>
        <dbReference type="EMBL" id="AJK50855.1"/>
    </source>
</evidence>
<dbReference type="KEGG" id="bgp:BGL_2c28010"/>
<dbReference type="Pfam" id="PF04115">
    <property type="entry name" value="Ureidogly_lyase"/>
    <property type="match status" value="1"/>
</dbReference>
<keyword evidence="6" id="KW-1185">Reference proteome</keyword>
<dbReference type="RefSeq" id="WP_042629056.1">
    <property type="nucleotide sequence ID" value="NZ_CP002581.1"/>
</dbReference>
<dbReference type="GO" id="GO:0004848">
    <property type="term" value="F:ureidoglycolate hydrolase activity"/>
    <property type="evidence" value="ECO:0007669"/>
    <property type="project" value="UniProtKB-EC"/>
</dbReference>
<name>A0A0B6SC74_BURPL</name>
<comment type="catalytic activity">
    <reaction evidence="4">
        <text>(S)-ureidoglycolate = urea + glyoxylate</text>
        <dbReference type="Rhea" id="RHEA:11304"/>
        <dbReference type="ChEBI" id="CHEBI:16199"/>
        <dbReference type="ChEBI" id="CHEBI:36655"/>
        <dbReference type="ChEBI" id="CHEBI:57296"/>
        <dbReference type="EC" id="4.3.2.3"/>
    </reaction>
</comment>
<proteinExistence type="predicted"/>
<dbReference type="AlphaFoldDB" id="A0A0B6SC74"/>
<reference evidence="6" key="1">
    <citation type="submission" date="2011-03" db="EMBL/GenBank/DDBJ databases">
        <authorList>
            <person name="Voget S."/>
            <person name="Streit W.R."/>
            <person name="Jaeger K.E."/>
            <person name="Daniel R."/>
        </authorList>
    </citation>
    <scope>NUCLEOTIDE SEQUENCE [LARGE SCALE GENOMIC DNA]</scope>
    <source>
        <strain evidence="6">PG1</strain>
    </source>
</reference>
<dbReference type="GO" id="GO:0000256">
    <property type="term" value="P:allantoin catabolic process"/>
    <property type="evidence" value="ECO:0007669"/>
    <property type="project" value="InterPro"/>
</dbReference>
<dbReference type="InterPro" id="IPR024060">
    <property type="entry name" value="Ureidoglycolate_lyase_dom_sf"/>
</dbReference>
<dbReference type="GO" id="GO:0006144">
    <property type="term" value="P:purine nucleobase metabolic process"/>
    <property type="evidence" value="ECO:0007669"/>
    <property type="project" value="UniProtKB-KW"/>
</dbReference>
<keyword evidence="2" id="KW-0659">Purine metabolism</keyword>
<evidence type="ECO:0000256" key="3">
    <source>
        <dbReference type="ARBA" id="ARBA00023239"/>
    </source>
</evidence>
<dbReference type="InterPro" id="IPR007247">
    <property type="entry name" value="Ureidogly_lyase"/>
</dbReference>
<dbReference type="InterPro" id="IPR011051">
    <property type="entry name" value="RmlC_Cupin_sf"/>
</dbReference>
<evidence type="ECO:0000256" key="1">
    <source>
        <dbReference type="ARBA" id="ARBA00011738"/>
    </source>
</evidence>
<keyword evidence="3" id="KW-0456">Lyase</keyword>
<dbReference type="EC" id="3.5.1.116" evidence="5"/>
<gene>
    <name evidence="5" type="ORF">BGL_2c28010</name>
</gene>
<evidence type="ECO:0000313" key="6">
    <source>
        <dbReference type="Proteomes" id="UP000031838"/>
    </source>
</evidence>
<evidence type="ECO:0000256" key="2">
    <source>
        <dbReference type="ARBA" id="ARBA00022631"/>
    </source>
</evidence>
<keyword evidence="5" id="KW-0378">Hydrolase</keyword>
<dbReference type="Proteomes" id="UP000031838">
    <property type="component" value="Chromosome 2"/>
</dbReference>
<dbReference type="Gene3D" id="2.60.120.480">
    <property type="entry name" value="Ureidoglycolate hydrolase"/>
    <property type="match status" value="1"/>
</dbReference>
<accession>A0A0B6SC74</accession>
<dbReference type="GO" id="GO:0050385">
    <property type="term" value="F:ureidoglycolate lyase activity"/>
    <property type="evidence" value="ECO:0007669"/>
    <property type="project" value="UniProtKB-EC"/>
</dbReference>
<sequence length="181" mass="19504">MTSSAPPTRTVAIEPLDAARFEPYGWKLGKPVQAGGATPAFVSPASDFWREHLFETGAGGEPEVLWVVYRNRERRVSSLELHRVTQQAIVPLTGPVVHLVARSDASGAPDLATLRAFALPVGEGICMRPGIWHATRVSEREATCLMLTRASTTLDLVAHLTQGTPAVESELRGIEAVWVGA</sequence>
<dbReference type="SUPFAM" id="SSF51182">
    <property type="entry name" value="RmlC-like cupins"/>
    <property type="match status" value="1"/>
</dbReference>
<comment type="subunit">
    <text evidence="1">Homodimer.</text>
</comment>
<protein>
    <submittedName>
        <fullName evidence="5">Putative ureidoglycolate hydrolase</fullName>
        <ecNumber evidence="5">3.5.1.116</ecNumber>
    </submittedName>
</protein>
<organism evidence="5 6">
    <name type="scientific">Burkholderia plantarii</name>
    <dbReference type="NCBI Taxonomy" id="41899"/>
    <lineage>
        <taxon>Bacteria</taxon>
        <taxon>Pseudomonadati</taxon>
        <taxon>Pseudomonadota</taxon>
        <taxon>Betaproteobacteria</taxon>
        <taxon>Burkholderiales</taxon>
        <taxon>Burkholderiaceae</taxon>
        <taxon>Burkholderia</taxon>
    </lineage>
</organism>
<reference evidence="5 6" key="2">
    <citation type="journal article" date="2016" name="Appl. Microbiol. Biotechnol.">
        <title>Mutations improving production and secretion of extracellular lipase by Burkholderia glumae PG1.</title>
        <authorList>
            <person name="Knapp A."/>
            <person name="Voget S."/>
            <person name="Gao R."/>
            <person name="Zaburannyi N."/>
            <person name="Krysciak D."/>
            <person name="Breuer M."/>
            <person name="Hauer B."/>
            <person name="Streit W.R."/>
            <person name="Muller R."/>
            <person name="Daniel R."/>
            <person name="Jaeger K.E."/>
        </authorList>
    </citation>
    <scope>NUCLEOTIDE SEQUENCE [LARGE SCALE GENOMIC DNA]</scope>
    <source>
        <strain evidence="5 6">PG1</strain>
    </source>
</reference>
<dbReference type="HOGENOM" id="CLU_1426780_0_0_4"/>
<evidence type="ECO:0000256" key="4">
    <source>
        <dbReference type="ARBA" id="ARBA00047684"/>
    </source>
</evidence>
<dbReference type="EMBL" id="CP002581">
    <property type="protein sequence ID" value="AJK50855.1"/>
    <property type="molecule type" value="Genomic_DNA"/>
</dbReference>